<organism evidence="2 3">
    <name type="scientific">Actinidia rufa</name>
    <dbReference type="NCBI Taxonomy" id="165716"/>
    <lineage>
        <taxon>Eukaryota</taxon>
        <taxon>Viridiplantae</taxon>
        <taxon>Streptophyta</taxon>
        <taxon>Embryophyta</taxon>
        <taxon>Tracheophyta</taxon>
        <taxon>Spermatophyta</taxon>
        <taxon>Magnoliopsida</taxon>
        <taxon>eudicotyledons</taxon>
        <taxon>Gunneridae</taxon>
        <taxon>Pentapetalae</taxon>
        <taxon>asterids</taxon>
        <taxon>Ericales</taxon>
        <taxon>Actinidiaceae</taxon>
        <taxon>Actinidia</taxon>
    </lineage>
</organism>
<feature type="compositionally biased region" description="Basic and acidic residues" evidence="1">
    <location>
        <begin position="205"/>
        <end position="215"/>
    </location>
</feature>
<accession>A0A7J0FQ92</accession>
<dbReference type="OrthoDB" id="687305at2759"/>
<reference evidence="2 3" key="1">
    <citation type="submission" date="2019-07" db="EMBL/GenBank/DDBJ databases">
        <title>De Novo Assembly of kiwifruit Actinidia rufa.</title>
        <authorList>
            <person name="Sugita-Konishi S."/>
            <person name="Sato K."/>
            <person name="Mori E."/>
            <person name="Abe Y."/>
            <person name="Kisaki G."/>
            <person name="Hamano K."/>
            <person name="Suezawa K."/>
            <person name="Otani M."/>
            <person name="Fukuda T."/>
            <person name="Manabe T."/>
            <person name="Gomi K."/>
            <person name="Tabuchi M."/>
            <person name="Akimitsu K."/>
            <person name="Kataoka I."/>
        </authorList>
    </citation>
    <scope>NUCLEOTIDE SEQUENCE [LARGE SCALE GENOMIC DNA]</scope>
    <source>
        <strain evidence="3">cv. Fuchu</strain>
    </source>
</reference>
<feature type="compositionally biased region" description="Basic and acidic residues" evidence="1">
    <location>
        <begin position="1"/>
        <end position="16"/>
    </location>
</feature>
<dbReference type="Proteomes" id="UP000585474">
    <property type="component" value="Unassembled WGS sequence"/>
</dbReference>
<feature type="region of interest" description="Disordered" evidence="1">
    <location>
        <begin position="203"/>
        <end position="266"/>
    </location>
</feature>
<dbReference type="EMBL" id="BJWL01000014">
    <property type="protein sequence ID" value="GFZ00893.1"/>
    <property type="molecule type" value="Genomic_DNA"/>
</dbReference>
<evidence type="ECO:0000313" key="3">
    <source>
        <dbReference type="Proteomes" id="UP000585474"/>
    </source>
</evidence>
<evidence type="ECO:0000256" key="1">
    <source>
        <dbReference type="SAM" id="MobiDB-lite"/>
    </source>
</evidence>
<comment type="caution">
    <text evidence="2">The sequence shown here is derived from an EMBL/GenBank/DDBJ whole genome shotgun (WGS) entry which is preliminary data.</text>
</comment>
<sequence>MEDEVTRLPSSPREDPSSAEGSPSVDHLPPIEREINIMTQDKIDCLRESCYISLGIKIRLLEANETIVSTRSGELAFYEAAFHEPVQPLQKSKARLWMALLQGEAKEDLVRGVPSNVNEWNKKFFFILRDNWEFPQRLSREARVPKVLRSWGTPGKHCNKLPILFEVEQQRSFDFNSKSVASNGEDNAKNKLVGDAAQVVGNEDESYHSRDEHPRGNHSQDGSIEYIERQTCGPLEGEGDHVATRFYKKKRNKSKGTSSKRASKGVVPMVALEEGTSANPGDVLGLNPSMLENPAMAEKLLKGVIQPFDKEEVGKLNLGQEVPRLFYGVGDGACFSLTGRGKELREEAMTQQAWADSVGTEML</sequence>
<name>A0A7J0FQ92_9ERIC</name>
<gene>
    <name evidence="2" type="ORF">Acr_14g0005280</name>
</gene>
<evidence type="ECO:0000313" key="2">
    <source>
        <dbReference type="EMBL" id="GFZ00893.1"/>
    </source>
</evidence>
<keyword evidence="3" id="KW-1185">Reference proteome</keyword>
<dbReference type="AlphaFoldDB" id="A0A7J0FQ92"/>
<feature type="region of interest" description="Disordered" evidence="1">
    <location>
        <begin position="1"/>
        <end position="30"/>
    </location>
</feature>
<proteinExistence type="predicted"/>
<protein>
    <submittedName>
        <fullName evidence="2">Uncharacterized protein</fullName>
    </submittedName>
</protein>